<feature type="region of interest" description="Disordered" evidence="5">
    <location>
        <begin position="36"/>
        <end position="57"/>
    </location>
</feature>
<feature type="domain" description="NlpC/P60" evidence="6">
    <location>
        <begin position="203"/>
        <end position="316"/>
    </location>
</feature>
<dbReference type="EMBL" id="BAAAVS010000055">
    <property type="protein sequence ID" value="GAA3045745.1"/>
    <property type="molecule type" value="Genomic_DNA"/>
</dbReference>
<evidence type="ECO:0000256" key="1">
    <source>
        <dbReference type="ARBA" id="ARBA00007074"/>
    </source>
</evidence>
<reference evidence="8" key="1">
    <citation type="journal article" date="2019" name="Int. J. Syst. Evol. Microbiol.">
        <title>The Global Catalogue of Microorganisms (GCM) 10K type strain sequencing project: providing services to taxonomists for standard genome sequencing and annotation.</title>
        <authorList>
            <consortium name="The Broad Institute Genomics Platform"/>
            <consortium name="The Broad Institute Genome Sequencing Center for Infectious Disease"/>
            <person name="Wu L."/>
            <person name="Ma J."/>
        </authorList>
    </citation>
    <scope>NUCLEOTIDE SEQUENCE [LARGE SCALE GENOMIC DNA]</scope>
    <source>
        <strain evidence="8">JCM 14234</strain>
    </source>
</reference>
<evidence type="ECO:0000256" key="4">
    <source>
        <dbReference type="ARBA" id="ARBA00022807"/>
    </source>
</evidence>
<dbReference type="PROSITE" id="PS51935">
    <property type="entry name" value="NLPC_P60"/>
    <property type="match status" value="1"/>
</dbReference>
<comment type="similarity">
    <text evidence="1">Belongs to the peptidase C40 family.</text>
</comment>
<evidence type="ECO:0000313" key="7">
    <source>
        <dbReference type="EMBL" id="GAA3045745.1"/>
    </source>
</evidence>
<evidence type="ECO:0000259" key="6">
    <source>
        <dbReference type="PROSITE" id="PS51935"/>
    </source>
</evidence>
<keyword evidence="8" id="KW-1185">Reference proteome</keyword>
<evidence type="ECO:0000256" key="5">
    <source>
        <dbReference type="SAM" id="MobiDB-lite"/>
    </source>
</evidence>
<dbReference type="SUPFAM" id="SSF54001">
    <property type="entry name" value="Cysteine proteinases"/>
    <property type="match status" value="1"/>
</dbReference>
<dbReference type="InterPro" id="IPR000064">
    <property type="entry name" value="NLP_P60_dom"/>
</dbReference>
<dbReference type="Pfam" id="PF00877">
    <property type="entry name" value="NLPC_P60"/>
    <property type="match status" value="1"/>
</dbReference>
<keyword evidence="2" id="KW-0645">Protease</keyword>
<evidence type="ECO:0000256" key="2">
    <source>
        <dbReference type="ARBA" id="ARBA00022670"/>
    </source>
</evidence>
<dbReference type="InterPro" id="IPR051794">
    <property type="entry name" value="PG_Endopeptidase_C40"/>
</dbReference>
<dbReference type="InterPro" id="IPR038765">
    <property type="entry name" value="Papain-like_cys_pep_sf"/>
</dbReference>
<gene>
    <name evidence="7" type="ORF">GCM10010528_26270</name>
</gene>
<accession>A0ABP6LI66</accession>
<name>A0ABP6LI66_9ACTN</name>
<evidence type="ECO:0000256" key="3">
    <source>
        <dbReference type="ARBA" id="ARBA00022801"/>
    </source>
</evidence>
<keyword evidence="4" id="KW-0788">Thiol protease</keyword>
<dbReference type="PANTHER" id="PTHR47359:SF3">
    <property type="entry name" value="NLP_P60 DOMAIN-CONTAINING PROTEIN-RELATED"/>
    <property type="match status" value="1"/>
</dbReference>
<protein>
    <recommendedName>
        <fullName evidence="6">NlpC/P60 domain-containing protein</fullName>
    </recommendedName>
</protein>
<dbReference type="PANTHER" id="PTHR47359">
    <property type="entry name" value="PEPTIDOGLYCAN DL-ENDOPEPTIDASE CWLO"/>
    <property type="match status" value="1"/>
</dbReference>
<keyword evidence="3" id="KW-0378">Hydrolase</keyword>
<dbReference type="Proteomes" id="UP001501035">
    <property type="component" value="Unassembled WGS sequence"/>
</dbReference>
<evidence type="ECO:0000313" key="8">
    <source>
        <dbReference type="Proteomes" id="UP001501035"/>
    </source>
</evidence>
<organism evidence="7 8">
    <name type="scientific">Gordonia defluvii</name>
    <dbReference type="NCBI Taxonomy" id="283718"/>
    <lineage>
        <taxon>Bacteria</taxon>
        <taxon>Bacillati</taxon>
        <taxon>Actinomycetota</taxon>
        <taxon>Actinomycetes</taxon>
        <taxon>Mycobacteriales</taxon>
        <taxon>Gordoniaceae</taxon>
        <taxon>Gordonia</taxon>
    </lineage>
</organism>
<dbReference type="Gene3D" id="3.90.1720.10">
    <property type="entry name" value="endopeptidase domain like (from Nostoc punctiforme)"/>
    <property type="match status" value="1"/>
</dbReference>
<comment type="caution">
    <text evidence="7">The sequence shown here is derived from an EMBL/GenBank/DDBJ whole genome shotgun (WGS) entry which is preliminary data.</text>
</comment>
<sequence>MTGAEALIAPLRALVTTLGTGTLPAGGPLEELRTSATTSHRSARDAQGGAQTLDDGWAGRGADAAAHASESIATRHRRSATANSSSASIVDVAGAKVGQAATEVHRLLDSFARAANSLGSALYRIEGLLALLPVALNHVARGAAIVAQTRDELRADAAALLANSKHPAPKRVPAPATPDCGDGAKDGSLAVTLPNGKVVHAPNARAAAAVRAALSQRGVPYLWGGTTTQGFDCSGLTQWAYHQAGVEIPRLAQDQDDAGVRIDQARVQPGDLAVWDGHVAMVIGDGLMVEAGDPVQVNPIRTTNLNQGFQGFYRPR</sequence>
<proteinExistence type="inferred from homology"/>
<dbReference type="RefSeq" id="WP_290706904.1">
    <property type="nucleotide sequence ID" value="NZ_BAAAVS010000055.1"/>
</dbReference>